<comment type="caution">
    <text evidence="2">The sequence shown here is derived from an EMBL/GenBank/DDBJ whole genome shotgun (WGS) entry which is preliminary data.</text>
</comment>
<gene>
    <name evidence="2" type="ORF">SAMN05421578_13814</name>
</gene>
<dbReference type="EMBL" id="FTNK01000038">
    <property type="protein sequence ID" value="SIR70671.1"/>
    <property type="molecule type" value="Genomic_DNA"/>
</dbReference>
<proteinExistence type="predicted"/>
<reference evidence="2 3" key="1">
    <citation type="submission" date="2017-01" db="EMBL/GenBank/DDBJ databases">
        <authorList>
            <person name="Varghese N."/>
            <person name="Submissions S."/>
        </authorList>
    </citation>
    <scope>NUCLEOTIDE SEQUENCE [LARGE SCALE GENOMIC DNA]</scope>
    <source>
        <strain evidence="2 3">ATCC 23464</strain>
    </source>
</reference>
<keyword evidence="1" id="KW-0812">Transmembrane</keyword>
<feature type="transmembrane region" description="Helical" evidence="1">
    <location>
        <begin position="61"/>
        <end position="77"/>
    </location>
</feature>
<evidence type="ECO:0000256" key="1">
    <source>
        <dbReference type="SAM" id="Phobius"/>
    </source>
</evidence>
<protein>
    <submittedName>
        <fullName evidence="2">Uncharacterized protein</fullName>
    </submittedName>
</protein>
<accession>A0ABY1KEE0</accession>
<name>A0ABY1KEE0_9BACL</name>
<dbReference type="Proteomes" id="UP000186666">
    <property type="component" value="Unassembled WGS sequence"/>
</dbReference>
<evidence type="ECO:0000313" key="3">
    <source>
        <dbReference type="Proteomes" id="UP000186666"/>
    </source>
</evidence>
<keyword evidence="3" id="KW-1185">Reference proteome</keyword>
<sequence>MDYLNKIPVKAFAIYYLSIVLWGIMGVISFSNKADFIILISFGLITFVRTLKFGENLDRSTSILICCALGLYVSTITL</sequence>
<keyword evidence="1" id="KW-1133">Transmembrane helix</keyword>
<evidence type="ECO:0000313" key="2">
    <source>
        <dbReference type="EMBL" id="SIR70671.1"/>
    </source>
</evidence>
<keyword evidence="1" id="KW-0472">Membrane</keyword>
<feature type="transmembrane region" description="Helical" evidence="1">
    <location>
        <begin position="36"/>
        <end position="54"/>
    </location>
</feature>
<organism evidence="2 3">
    <name type="scientific">Paenibacillus macquariensis</name>
    <dbReference type="NCBI Taxonomy" id="948756"/>
    <lineage>
        <taxon>Bacteria</taxon>
        <taxon>Bacillati</taxon>
        <taxon>Bacillota</taxon>
        <taxon>Bacilli</taxon>
        <taxon>Bacillales</taxon>
        <taxon>Paenibacillaceae</taxon>
        <taxon>Paenibacillus</taxon>
    </lineage>
</organism>
<feature type="transmembrane region" description="Helical" evidence="1">
    <location>
        <begin position="12"/>
        <end position="30"/>
    </location>
</feature>